<evidence type="ECO:0000313" key="25">
    <source>
        <dbReference type="Proteomes" id="UP001610446"/>
    </source>
</evidence>
<protein>
    <recommendedName>
        <fullName evidence="20">NADPH--cytochrome P450 reductase</fullName>
        <ecNumber evidence="20">1.6.2.4</ecNumber>
    </recommendedName>
</protein>
<evidence type="ECO:0000256" key="17">
    <source>
        <dbReference type="ARBA" id="ARBA00023166"/>
    </source>
</evidence>
<keyword evidence="11" id="KW-0752">Steroid biosynthesis</keyword>
<keyword evidence="7" id="KW-0496">Mitochondrion</keyword>
<comment type="cofactor">
    <cofactor evidence="1">
        <name>FMN</name>
        <dbReference type="ChEBI" id="CHEBI:58210"/>
    </cofactor>
</comment>
<dbReference type="InterPro" id="IPR023208">
    <property type="entry name" value="P450R"/>
</dbReference>
<dbReference type="PANTHER" id="PTHR19384:SF17">
    <property type="entry name" value="NADPH--CYTOCHROME P450 REDUCTASE"/>
    <property type="match status" value="1"/>
</dbReference>
<evidence type="ECO:0000256" key="1">
    <source>
        <dbReference type="ARBA" id="ARBA00001917"/>
    </source>
</evidence>
<evidence type="ECO:0000256" key="13">
    <source>
        <dbReference type="ARBA" id="ARBA00023002"/>
    </source>
</evidence>
<evidence type="ECO:0000256" key="15">
    <source>
        <dbReference type="ARBA" id="ARBA00023098"/>
    </source>
</evidence>
<comment type="catalytic activity">
    <reaction evidence="19 20">
        <text>2 oxidized [cytochrome P450] + NADPH = 2 reduced [cytochrome P450] + NADP(+) + H(+)</text>
        <dbReference type="Rhea" id="RHEA:24040"/>
        <dbReference type="Rhea" id="RHEA-COMP:14627"/>
        <dbReference type="Rhea" id="RHEA-COMP:14628"/>
        <dbReference type="ChEBI" id="CHEBI:15378"/>
        <dbReference type="ChEBI" id="CHEBI:55376"/>
        <dbReference type="ChEBI" id="CHEBI:57783"/>
        <dbReference type="ChEBI" id="CHEBI:58349"/>
        <dbReference type="ChEBI" id="CHEBI:60344"/>
        <dbReference type="EC" id="1.6.2.4"/>
    </reaction>
</comment>
<dbReference type="Pfam" id="PF00667">
    <property type="entry name" value="FAD_binding_1"/>
    <property type="match status" value="1"/>
</dbReference>
<evidence type="ECO:0000256" key="2">
    <source>
        <dbReference type="ARBA" id="ARBA00001974"/>
    </source>
</evidence>
<keyword evidence="8 20" id="KW-0256">Endoplasmic reticulum</keyword>
<dbReference type="PRINTS" id="PR00369">
    <property type="entry name" value="FLAVODOXIN"/>
</dbReference>
<sequence>MGDFEISAPTASQSPTELYSAPGTYQIGGQTHLRDSIFATACFTALAGIILAAYLRRALPKCRIFNIGRDHGVGSEANTSKQATDRCIVQRMDAAKKDLVVFFGSQTGNSQDLAERLAKEGHSRFGLQTMVADLENYDYETLVDFPPDKAAVFLLSSYGEGEPTDNAIQFFDFITSEDNEGRLGNVRYAVFGLGNSTYEHYNHVARKVDAALSLRGAKRMGVLGEGDDAKGSTEDSFLSWKDEVWQVLSSAMDLREQEIQFKPSFAVSETNAQSAPVFLGERSVDELNGIKTTPSGRHNPCVVPVKHCYELFRSAERNCLHVELDISNSDLAYETGDHVAIWPMNSNTEVDRFLRVFGLIDKRHETIHISALDGVSQLPIPTPTTYDAAARYYLDIAGPVSRQFLQTCARFAADQQQKEVLAKLGDNKEYFAELVSSRMLNIAELIETISPDNPACGIPFAMLIEGMRALQPRYYSISSSSLVQESQVAITAVVESTKFDGRWFKGVATNYILGFKQQKCGEKPAMGNTAYALSGPRGKYKLSVAAHIRQSHFRLPADISRSIIMVGPGTGVAPFRAFVHERAAQASASLSPGNMVLFYGCRTQNEDFVYAEEWKECQRKIGSLLTMHTAFSRQSTRKVYVQDKLTQYASTVRSLLVENGGYVYICGNAGMARQVQAVLCRILEGDTTSAESGETFVKMLKATGRYQEDVW</sequence>
<evidence type="ECO:0000256" key="11">
    <source>
        <dbReference type="ARBA" id="ARBA00022955"/>
    </source>
</evidence>
<keyword evidence="12 21" id="KW-1133">Transmembrane helix</keyword>
<evidence type="ECO:0000256" key="14">
    <source>
        <dbReference type="ARBA" id="ARBA00023011"/>
    </source>
</evidence>
<keyword evidence="10 20" id="KW-0521">NADP</keyword>
<comment type="subcellular location">
    <subcellularLocation>
        <location evidence="20">Endoplasmic reticulum membrane</location>
    </subcellularLocation>
</comment>
<dbReference type="PANTHER" id="PTHR19384">
    <property type="entry name" value="NITRIC OXIDE SYNTHASE-RELATED"/>
    <property type="match status" value="1"/>
</dbReference>
<evidence type="ECO:0000256" key="3">
    <source>
        <dbReference type="ARBA" id="ARBA00022516"/>
    </source>
</evidence>
<comment type="function">
    <text evidence="20">This enzyme is required for electron transfer from NADP to cytochrome P450.</text>
</comment>
<dbReference type="Proteomes" id="UP001610446">
    <property type="component" value="Unassembled WGS sequence"/>
</dbReference>
<comment type="similarity">
    <text evidence="20">In the C-terminal section; belongs to the flavoprotein pyridine nucleotide cytochrome reductase family.</text>
</comment>
<dbReference type="Gene3D" id="2.40.30.10">
    <property type="entry name" value="Translation factors"/>
    <property type="match status" value="1"/>
</dbReference>
<evidence type="ECO:0000256" key="5">
    <source>
        <dbReference type="ARBA" id="ARBA00022643"/>
    </source>
</evidence>
<dbReference type="InterPro" id="IPR001094">
    <property type="entry name" value="Flavdoxin-like"/>
</dbReference>
<dbReference type="PROSITE" id="PS51384">
    <property type="entry name" value="FAD_FR"/>
    <property type="match status" value="1"/>
</dbReference>
<dbReference type="EMBL" id="JBFXLU010000097">
    <property type="protein sequence ID" value="KAL2842677.1"/>
    <property type="molecule type" value="Genomic_DNA"/>
</dbReference>
<keyword evidence="6 21" id="KW-0812">Transmembrane</keyword>
<dbReference type="SUPFAM" id="SSF52218">
    <property type="entry name" value="Flavoproteins"/>
    <property type="match status" value="1"/>
</dbReference>
<gene>
    <name evidence="24" type="ORF">BJY01DRAFT_248942</name>
</gene>
<keyword evidence="9" id="KW-0274">FAD</keyword>
<feature type="domain" description="Flavodoxin-like" evidence="22">
    <location>
        <begin position="99"/>
        <end position="245"/>
    </location>
</feature>
<dbReference type="Gene3D" id="3.40.50.80">
    <property type="entry name" value="Nucleotide-binding domain of ferredoxin-NADP reductase (FNR) module"/>
    <property type="match status" value="1"/>
</dbReference>
<dbReference type="PROSITE" id="PS50902">
    <property type="entry name" value="FLAVODOXIN_LIKE"/>
    <property type="match status" value="1"/>
</dbReference>
<name>A0ABR4JRK7_9EURO</name>
<evidence type="ECO:0000256" key="12">
    <source>
        <dbReference type="ARBA" id="ARBA00022989"/>
    </source>
</evidence>
<evidence type="ECO:0000256" key="7">
    <source>
        <dbReference type="ARBA" id="ARBA00022787"/>
    </source>
</evidence>
<dbReference type="InterPro" id="IPR008254">
    <property type="entry name" value="Flavodoxin/NO_synth"/>
</dbReference>
<comment type="cofactor">
    <cofactor evidence="2">
        <name>FAD</name>
        <dbReference type="ChEBI" id="CHEBI:57692"/>
    </cofactor>
</comment>
<evidence type="ECO:0000256" key="19">
    <source>
        <dbReference type="ARBA" id="ARBA00049342"/>
    </source>
</evidence>
<keyword evidence="16 20" id="KW-0472">Membrane</keyword>
<keyword evidence="15" id="KW-0443">Lipid metabolism</keyword>
<feature type="transmembrane region" description="Helical" evidence="21">
    <location>
        <begin position="37"/>
        <end position="55"/>
    </location>
</feature>
<dbReference type="Gene3D" id="3.40.50.360">
    <property type="match status" value="1"/>
</dbReference>
<evidence type="ECO:0000256" key="18">
    <source>
        <dbReference type="ARBA" id="ARBA00023221"/>
    </source>
</evidence>
<keyword evidence="13 20" id="KW-0560">Oxidoreductase</keyword>
<dbReference type="InterPro" id="IPR023173">
    <property type="entry name" value="NADPH_Cyt_P450_Rdtase_alpha"/>
</dbReference>
<keyword evidence="25" id="KW-1185">Reference proteome</keyword>
<evidence type="ECO:0000256" key="4">
    <source>
        <dbReference type="ARBA" id="ARBA00022630"/>
    </source>
</evidence>
<evidence type="ECO:0000256" key="9">
    <source>
        <dbReference type="ARBA" id="ARBA00022827"/>
    </source>
</evidence>
<dbReference type="SUPFAM" id="SSF52343">
    <property type="entry name" value="Ferredoxin reductase-like, C-terminal NADP-linked domain"/>
    <property type="match status" value="1"/>
</dbReference>
<dbReference type="Pfam" id="PF00175">
    <property type="entry name" value="NAD_binding_1"/>
    <property type="match status" value="1"/>
</dbReference>
<keyword evidence="4" id="KW-0285">Flavoprotein</keyword>
<evidence type="ECO:0000256" key="20">
    <source>
        <dbReference type="PIRNR" id="PIRNR000208"/>
    </source>
</evidence>
<dbReference type="InterPro" id="IPR001433">
    <property type="entry name" value="OxRdtase_FAD/NAD-bd"/>
</dbReference>
<evidence type="ECO:0000256" key="21">
    <source>
        <dbReference type="SAM" id="Phobius"/>
    </source>
</evidence>
<evidence type="ECO:0000256" key="16">
    <source>
        <dbReference type="ARBA" id="ARBA00023136"/>
    </source>
</evidence>
<evidence type="ECO:0000256" key="10">
    <source>
        <dbReference type="ARBA" id="ARBA00022857"/>
    </source>
</evidence>
<keyword evidence="14" id="KW-0756">Sterol biosynthesis</keyword>
<keyword evidence="18" id="KW-0753">Steroid metabolism</keyword>
<evidence type="ECO:0000256" key="6">
    <source>
        <dbReference type="ARBA" id="ARBA00022692"/>
    </source>
</evidence>
<dbReference type="InterPro" id="IPR017938">
    <property type="entry name" value="Riboflavin_synthase-like_b-brl"/>
</dbReference>
<keyword evidence="3" id="KW-0444">Lipid biosynthesis</keyword>
<proteinExistence type="inferred from homology"/>
<accession>A0ABR4JRK7</accession>
<evidence type="ECO:0000313" key="24">
    <source>
        <dbReference type="EMBL" id="KAL2842677.1"/>
    </source>
</evidence>
<dbReference type="InterPro" id="IPR003097">
    <property type="entry name" value="CysJ-like_FAD-binding"/>
</dbReference>
<dbReference type="InterPro" id="IPR001709">
    <property type="entry name" value="Flavoprot_Pyr_Nucl_cyt_Rdtase"/>
</dbReference>
<feature type="domain" description="FAD-binding FR-type" evidence="23">
    <location>
        <begin position="298"/>
        <end position="543"/>
    </location>
</feature>
<dbReference type="SUPFAM" id="SSF63380">
    <property type="entry name" value="Riboflavin synthase domain-like"/>
    <property type="match status" value="1"/>
</dbReference>
<keyword evidence="5" id="KW-0288">FMN</keyword>
<keyword evidence="17" id="KW-1207">Sterol metabolism</keyword>
<evidence type="ECO:0000259" key="23">
    <source>
        <dbReference type="PROSITE" id="PS51384"/>
    </source>
</evidence>
<dbReference type="InterPro" id="IPR017927">
    <property type="entry name" value="FAD-bd_FR_type"/>
</dbReference>
<dbReference type="PIRSF" id="PIRSF000208">
    <property type="entry name" value="P450R"/>
    <property type="match status" value="1"/>
</dbReference>
<dbReference type="InterPro" id="IPR029039">
    <property type="entry name" value="Flavoprotein-like_sf"/>
</dbReference>
<dbReference type="InterPro" id="IPR039261">
    <property type="entry name" value="FNR_nucleotide-bd"/>
</dbReference>
<reference evidence="24 25" key="1">
    <citation type="submission" date="2024-07" db="EMBL/GenBank/DDBJ databases">
        <title>Section-level genome sequencing and comparative genomics of Aspergillus sections Usti and Cavernicolus.</title>
        <authorList>
            <consortium name="Lawrence Berkeley National Laboratory"/>
            <person name="Nybo J.L."/>
            <person name="Vesth T.C."/>
            <person name="Theobald S."/>
            <person name="Frisvad J.C."/>
            <person name="Larsen T.O."/>
            <person name="Kjaerboelling I."/>
            <person name="Rothschild-Mancinelli K."/>
            <person name="Lyhne E.K."/>
            <person name="Kogle M.E."/>
            <person name="Barry K."/>
            <person name="Clum A."/>
            <person name="Na H."/>
            <person name="Ledsgaard L."/>
            <person name="Lin J."/>
            <person name="Lipzen A."/>
            <person name="Kuo A."/>
            <person name="Riley R."/>
            <person name="Mondo S."/>
            <person name="Labutti K."/>
            <person name="Haridas S."/>
            <person name="Pangalinan J."/>
            <person name="Salamov A.A."/>
            <person name="Simmons B.A."/>
            <person name="Magnuson J.K."/>
            <person name="Chen J."/>
            <person name="Drula E."/>
            <person name="Henrissat B."/>
            <person name="Wiebenga A."/>
            <person name="Lubbers R.J."/>
            <person name="Gomes A.C."/>
            <person name="Makela M.R."/>
            <person name="Stajich J."/>
            <person name="Grigoriev I.V."/>
            <person name="Mortensen U.H."/>
            <person name="De Vries R.P."/>
            <person name="Baker S.E."/>
            <person name="Andersen M.R."/>
        </authorList>
    </citation>
    <scope>NUCLEOTIDE SEQUENCE [LARGE SCALE GENOMIC DNA]</scope>
    <source>
        <strain evidence="24 25">CBS 123904</strain>
    </source>
</reference>
<evidence type="ECO:0000256" key="8">
    <source>
        <dbReference type="ARBA" id="ARBA00022824"/>
    </source>
</evidence>
<evidence type="ECO:0000259" key="22">
    <source>
        <dbReference type="PROSITE" id="PS50902"/>
    </source>
</evidence>
<comment type="caution">
    <text evidence="24">The sequence shown here is derived from an EMBL/GenBank/DDBJ whole genome shotgun (WGS) entry which is preliminary data.</text>
</comment>
<keyword evidence="7" id="KW-1000">Mitochondrion outer membrane</keyword>
<dbReference type="Pfam" id="PF00258">
    <property type="entry name" value="Flavodoxin_1"/>
    <property type="match status" value="1"/>
</dbReference>
<dbReference type="PRINTS" id="PR00371">
    <property type="entry name" value="FPNCR"/>
</dbReference>
<dbReference type="EC" id="1.6.2.4" evidence="20"/>
<dbReference type="Gene3D" id="1.20.990.10">
    <property type="entry name" value="NADPH-cytochrome p450 Reductase, Chain A, domain 3"/>
    <property type="match status" value="1"/>
</dbReference>
<organism evidence="24 25">
    <name type="scientific">Aspergillus pseudoustus</name>
    <dbReference type="NCBI Taxonomy" id="1810923"/>
    <lineage>
        <taxon>Eukaryota</taxon>
        <taxon>Fungi</taxon>
        <taxon>Dikarya</taxon>
        <taxon>Ascomycota</taxon>
        <taxon>Pezizomycotina</taxon>
        <taxon>Eurotiomycetes</taxon>
        <taxon>Eurotiomycetidae</taxon>
        <taxon>Eurotiales</taxon>
        <taxon>Aspergillaceae</taxon>
        <taxon>Aspergillus</taxon>
        <taxon>Aspergillus subgen. Nidulantes</taxon>
    </lineage>
</organism>